<dbReference type="KEGG" id="fbl:Fbal_2074"/>
<dbReference type="RefSeq" id="WP_013345583.1">
    <property type="nucleotide sequence ID" value="NC_014541.1"/>
</dbReference>
<evidence type="ECO:0000313" key="3">
    <source>
        <dbReference type="Proteomes" id="UP000006683"/>
    </source>
</evidence>
<keyword evidence="1" id="KW-1133">Transmembrane helix</keyword>
<accession>E1SUE4</accession>
<keyword evidence="1" id="KW-0472">Membrane</keyword>
<dbReference type="Proteomes" id="UP000006683">
    <property type="component" value="Chromosome"/>
</dbReference>
<keyword evidence="1" id="KW-0812">Transmembrane</keyword>
<reference evidence="2 3" key="1">
    <citation type="journal article" date="2010" name="Stand. Genomic Sci.">
        <title>Complete genome sequence of Ferrimonas balearica type strain (PAT).</title>
        <authorList>
            <person name="Nolan M."/>
            <person name="Sikorski J."/>
            <person name="Davenport K."/>
            <person name="Lucas S."/>
            <person name="Glavina Del Rio T."/>
            <person name="Tice H."/>
            <person name="Cheng J."/>
            <person name="Goodwin L."/>
            <person name="Pitluck S."/>
            <person name="Liolios K."/>
            <person name="Ivanova N."/>
            <person name="Mavromatis K."/>
            <person name="Ovchinnikova G."/>
            <person name="Pati A."/>
            <person name="Chen A."/>
            <person name="Palaniappan K."/>
            <person name="Land M."/>
            <person name="Hauser L."/>
            <person name="Chang Y."/>
            <person name="Jeffries C."/>
            <person name="Tapia R."/>
            <person name="Brettin T."/>
            <person name="Detter J."/>
            <person name="Han C."/>
            <person name="Yasawong M."/>
            <person name="Rohde M."/>
            <person name="Tindall B."/>
            <person name="Goker M."/>
            <person name="Woyke T."/>
            <person name="Bristow J."/>
            <person name="Eisen J."/>
            <person name="Markowitz V."/>
            <person name="Hugenholtz P."/>
            <person name="Kyrpides N."/>
            <person name="Klenk H."/>
            <person name="Lapidus A."/>
        </authorList>
    </citation>
    <scope>NUCLEOTIDE SEQUENCE [LARGE SCALE GENOMIC DNA]</scope>
    <source>
        <strain evidence="3">DSM 9799 / CCM 4581 / KCTC 23876 / PAT</strain>
    </source>
</reference>
<dbReference type="OrthoDB" id="4945139at2"/>
<feature type="transmembrane region" description="Helical" evidence="1">
    <location>
        <begin position="139"/>
        <end position="161"/>
    </location>
</feature>
<gene>
    <name evidence="2" type="ordered locus">Fbal_2074</name>
</gene>
<feature type="transmembrane region" description="Helical" evidence="1">
    <location>
        <begin position="66"/>
        <end position="85"/>
    </location>
</feature>
<protein>
    <submittedName>
        <fullName evidence="2">Uncharacterized protein</fullName>
    </submittedName>
</protein>
<dbReference type="EMBL" id="CP002209">
    <property type="protein sequence ID" value="ADN76277.1"/>
    <property type="molecule type" value="Genomic_DNA"/>
</dbReference>
<feature type="transmembrane region" description="Helical" evidence="1">
    <location>
        <begin position="25"/>
        <end position="46"/>
    </location>
</feature>
<dbReference type="GeneID" id="67182282"/>
<name>E1SUE4_FERBD</name>
<dbReference type="AlphaFoldDB" id="E1SUE4"/>
<proteinExistence type="predicted"/>
<evidence type="ECO:0000313" key="2">
    <source>
        <dbReference type="EMBL" id="ADN76277.1"/>
    </source>
</evidence>
<evidence type="ECO:0000256" key="1">
    <source>
        <dbReference type="SAM" id="Phobius"/>
    </source>
</evidence>
<dbReference type="HOGENOM" id="CLU_072761_0_0_6"/>
<organism evidence="2 3">
    <name type="scientific">Ferrimonas balearica (strain DSM 9799 / CCM 4581 / KCTC 23876 / PAT)</name>
    <dbReference type="NCBI Taxonomy" id="550540"/>
    <lineage>
        <taxon>Bacteria</taxon>
        <taxon>Pseudomonadati</taxon>
        <taxon>Pseudomonadota</taxon>
        <taxon>Gammaproteobacteria</taxon>
        <taxon>Alteromonadales</taxon>
        <taxon>Ferrimonadaceae</taxon>
        <taxon>Ferrimonas</taxon>
    </lineage>
</organism>
<feature type="transmembrane region" description="Helical" evidence="1">
    <location>
        <begin position="97"/>
        <end position="119"/>
    </location>
</feature>
<feature type="transmembrane region" description="Helical" evidence="1">
    <location>
        <begin position="173"/>
        <end position="196"/>
    </location>
</feature>
<keyword evidence="3" id="KW-1185">Reference proteome</keyword>
<feature type="transmembrane region" description="Helical" evidence="1">
    <location>
        <begin position="216"/>
        <end position="233"/>
    </location>
</feature>
<dbReference type="eggNOG" id="ENOG5031B6Q">
    <property type="taxonomic scope" value="Bacteria"/>
</dbReference>
<sequence length="242" mass="26942">MDINRTPTGEFEPVTVKVPDGFPGYLLVICIAIEIALVILFFLTASFSDKSSLVAKLFNLDYEKNIPTLFSALQLAAVGLVFGAMSRQMKHKEALPYRLDVILGLGFLFLSFDELFSVHERITSSLKHLPYLPRFEGEHGVWIAPYLAVGLILYLLLMKPLQSVLRAYRRESLIIALGGTLFVLGGVGLEVLSYELIRAHDYPGYVYALEVAMEEFLEMVGISIVLYGSLLLFKARSLDGGE</sequence>